<keyword evidence="1" id="KW-0472">Membrane</keyword>
<dbReference type="RefSeq" id="WP_087636642.1">
    <property type="nucleotide sequence ID" value="NZ_CP021526.1"/>
</dbReference>
<organism evidence="2 3">
    <name type="scientific">Acetobacter ascendens</name>
    <dbReference type="NCBI Taxonomy" id="481146"/>
    <lineage>
        <taxon>Bacteria</taxon>
        <taxon>Pseudomonadati</taxon>
        <taxon>Pseudomonadota</taxon>
        <taxon>Alphaproteobacteria</taxon>
        <taxon>Acetobacterales</taxon>
        <taxon>Acetobacteraceae</taxon>
        <taxon>Acetobacter</taxon>
    </lineage>
</organism>
<protein>
    <submittedName>
        <fullName evidence="2">Uncharacterized protein</fullName>
    </submittedName>
</protein>
<sequence>MMGLQEYQSDMVKGGIFGTFEMLFGTIAIGAAFNACPITAKLMILPSAVCAVIAWRYMMKAGDRGLRLMHPACIQTMQAGPSVH</sequence>
<dbReference type="AlphaFoldDB" id="A0A1Y0V7Y8"/>
<keyword evidence="2" id="KW-0614">Plasmid</keyword>
<feature type="transmembrane region" description="Helical" evidence="1">
    <location>
        <begin position="12"/>
        <end position="32"/>
    </location>
</feature>
<proteinExistence type="predicted"/>
<evidence type="ECO:0000313" key="2">
    <source>
        <dbReference type="EMBL" id="ARW12176.1"/>
    </source>
</evidence>
<evidence type="ECO:0000256" key="1">
    <source>
        <dbReference type="SAM" id="Phobius"/>
    </source>
</evidence>
<evidence type="ECO:0000313" key="3">
    <source>
        <dbReference type="Proteomes" id="UP000195633"/>
    </source>
</evidence>
<name>A0A1Y0V7Y8_9PROT</name>
<dbReference type="Proteomes" id="UP000195633">
    <property type="component" value="Plasmid pAP1447-2"/>
</dbReference>
<reference evidence="2 3" key="1">
    <citation type="submission" date="2017-05" db="EMBL/GenBank/DDBJ databases">
        <title>Genome sequence of Acetobacter pasteurianus subsp. ascendens strain SRCM101447.</title>
        <authorList>
            <person name="Cho S.H."/>
        </authorList>
    </citation>
    <scope>NUCLEOTIDE SEQUENCE [LARGE SCALE GENOMIC DNA]</scope>
    <source>
        <strain evidence="2 3">SRCM101447</strain>
        <plasmid evidence="3">Plasmid pap1447-2 sequence</plasmid>
    </source>
</reference>
<keyword evidence="1" id="KW-0812">Transmembrane</keyword>
<accession>A0A1Y0V7Y8</accession>
<gene>
    <name evidence="2" type="ORF">S101447_03139</name>
</gene>
<feature type="transmembrane region" description="Helical" evidence="1">
    <location>
        <begin position="38"/>
        <end position="59"/>
    </location>
</feature>
<dbReference type="EMBL" id="CP021526">
    <property type="protein sequence ID" value="ARW12176.1"/>
    <property type="molecule type" value="Genomic_DNA"/>
</dbReference>
<keyword evidence="1" id="KW-1133">Transmembrane helix</keyword>
<geneLocation type="plasmid" evidence="3">
    <name>pap1447-2 sequence</name>
</geneLocation>